<dbReference type="Gene3D" id="1.50.10.100">
    <property type="entry name" value="Chondroitin AC/alginate lyase"/>
    <property type="match status" value="1"/>
</dbReference>
<evidence type="ECO:0000313" key="2">
    <source>
        <dbReference type="Proteomes" id="UP000178606"/>
    </source>
</evidence>
<sequence length="547" mass="61116">MSRDYRLAVNTADAAVPRILTRQVLDRRSPDYGGFITERYGFASACHVGAGADLSTLVSAYVCPDSEVHLDRDLGRRLDLALRFMLRKQNRDGTIDLEETNHNSSPDTGFVIQGMCPIYELLMGTGKRHAKGMAGLAERFIRRAMRGMCRGGFHTPNHRWVIASALAHANALFPSREAVKGIEDYLAEGIDCNPDGQFTERSTGVYNSVNDRSLITVAEKFNRPDLLPHVRRNLDMMYHMMHGDGTLVTAFSGRQDRGTRVDMSRYYSLYKTMAVRDRNGIYASLADFIVERLMIPRDAAPPLTLFLERPELISERVRRQPLPTKYEKYFRRSGVARIREGALSASLSVGASCFFTLKWGNLELHGLKVASTFFGRGQFRGEKLKRVGRSYVMSQTASGDYRLPLSPEDRVPPGDWAAMDHAKRRRVNALTLTTTATVTRVEGGFDIRVQADGYPGVPLQVELWFEGGGKLSAEGVFYDKAPEGPFILRKGVATYQVGDFGVTFGPGEMRHAMTTPRGSEPKGPGVSACINDRTPVDRVVRIRLRRY</sequence>
<accession>A0A1F6CBH8</accession>
<dbReference type="InterPro" id="IPR008929">
    <property type="entry name" value="Chondroitin_lyas"/>
</dbReference>
<proteinExistence type="predicted"/>
<protein>
    <submittedName>
        <fullName evidence="1">Uncharacterized protein</fullName>
    </submittedName>
</protein>
<dbReference type="SUPFAM" id="SSF48239">
    <property type="entry name" value="Terpenoid cyclases/Protein prenyltransferases"/>
    <property type="match status" value="1"/>
</dbReference>
<dbReference type="InterPro" id="IPR008930">
    <property type="entry name" value="Terpenoid_cyclase/PrenylTrfase"/>
</dbReference>
<organism evidence="1 2">
    <name type="scientific">Handelsmanbacteria sp. (strain RIFCSPLOWO2_12_FULL_64_10)</name>
    <dbReference type="NCBI Taxonomy" id="1817868"/>
    <lineage>
        <taxon>Bacteria</taxon>
        <taxon>Candidatus Handelsmaniibacteriota</taxon>
    </lineage>
</organism>
<gene>
    <name evidence="1" type="ORF">A3F84_27190</name>
</gene>
<name>A0A1F6CBH8_HANXR</name>
<evidence type="ECO:0000313" key="1">
    <source>
        <dbReference type="EMBL" id="OGG46327.1"/>
    </source>
</evidence>
<comment type="caution">
    <text evidence="1">The sequence shown here is derived from an EMBL/GenBank/DDBJ whole genome shotgun (WGS) entry which is preliminary data.</text>
</comment>
<dbReference type="Proteomes" id="UP000178606">
    <property type="component" value="Unassembled WGS sequence"/>
</dbReference>
<reference evidence="1 2" key="1">
    <citation type="journal article" date="2016" name="Nat. Commun.">
        <title>Thousands of microbial genomes shed light on interconnected biogeochemical processes in an aquifer system.</title>
        <authorList>
            <person name="Anantharaman K."/>
            <person name="Brown C.T."/>
            <person name="Hug L.A."/>
            <person name="Sharon I."/>
            <person name="Castelle C.J."/>
            <person name="Probst A.J."/>
            <person name="Thomas B.C."/>
            <person name="Singh A."/>
            <person name="Wilkins M.J."/>
            <person name="Karaoz U."/>
            <person name="Brodie E.L."/>
            <person name="Williams K.H."/>
            <person name="Hubbard S.S."/>
            <person name="Banfield J.F."/>
        </authorList>
    </citation>
    <scope>NUCLEOTIDE SEQUENCE [LARGE SCALE GENOMIC DNA]</scope>
    <source>
        <strain evidence="2">RIFCSPLOWO2_12_FULL_64_10</strain>
    </source>
</reference>
<dbReference type="AlphaFoldDB" id="A0A1F6CBH8"/>
<dbReference type="EMBL" id="MFKF01000324">
    <property type="protein sequence ID" value="OGG46327.1"/>
    <property type="molecule type" value="Genomic_DNA"/>
</dbReference>